<feature type="compositionally biased region" description="Basic and acidic residues" evidence="1">
    <location>
        <begin position="148"/>
        <end position="162"/>
    </location>
</feature>
<evidence type="ECO:0000256" key="1">
    <source>
        <dbReference type="SAM" id="MobiDB-lite"/>
    </source>
</evidence>
<organism evidence="2 3">
    <name type="scientific">Chlorella sorokiniana</name>
    <name type="common">Freshwater green alga</name>
    <dbReference type="NCBI Taxonomy" id="3076"/>
    <lineage>
        <taxon>Eukaryota</taxon>
        <taxon>Viridiplantae</taxon>
        <taxon>Chlorophyta</taxon>
        <taxon>core chlorophytes</taxon>
        <taxon>Trebouxiophyceae</taxon>
        <taxon>Chlorellales</taxon>
        <taxon>Chlorellaceae</taxon>
        <taxon>Chlorella clade</taxon>
        <taxon>Chlorella</taxon>
    </lineage>
</organism>
<dbReference type="Proteomes" id="UP000239899">
    <property type="component" value="Unassembled WGS sequence"/>
</dbReference>
<comment type="caution">
    <text evidence="2">The sequence shown here is derived from an EMBL/GenBank/DDBJ whole genome shotgun (WGS) entry which is preliminary data.</text>
</comment>
<feature type="region of interest" description="Disordered" evidence="1">
    <location>
        <begin position="106"/>
        <end position="184"/>
    </location>
</feature>
<name>A0A2P6TZ03_CHLSO</name>
<reference evidence="2 3" key="1">
    <citation type="journal article" date="2018" name="Plant J.">
        <title>Genome sequences of Chlorella sorokiniana UTEX 1602 and Micractinium conductrix SAG 241.80: implications to maltose excretion by a green alga.</title>
        <authorList>
            <person name="Arriola M.B."/>
            <person name="Velmurugan N."/>
            <person name="Zhang Y."/>
            <person name="Plunkett M.H."/>
            <person name="Hondzo H."/>
            <person name="Barney B.M."/>
        </authorList>
    </citation>
    <scope>NUCLEOTIDE SEQUENCE [LARGE SCALE GENOMIC DNA]</scope>
    <source>
        <strain evidence="3">UTEX 1602</strain>
    </source>
</reference>
<protein>
    <submittedName>
        <fullName evidence="2">Diaphanous FH3 Domaincontaining</fullName>
    </submittedName>
</protein>
<feature type="compositionally biased region" description="Basic and acidic residues" evidence="1">
    <location>
        <begin position="120"/>
        <end position="140"/>
    </location>
</feature>
<accession>A0A2P6TZ03</accession>
<sequence length="184" mass="20358">MLAASAASYRMDLASGLRRAAGASLLPRSASPSSLPARRQRSQPVAAGFLTPAVEFVGNQLGIDGHMSVLMLGVAVLGGSMLQVAAPTHKRVGRFIVSILPPCLDDEPEDQPALSQAERQQWEQEKKQWEADRQQWEADKQQWQADRQQWEAERQQLSEANEKSMAALKQTISELKAQKEQDPQ</sequence>
<dbReference type="EMBL" id="LHPG02000004">
    <property type="protein sequence ID" value="PRW59296.1"/>
    <property type="molecule type" value="Genomic_DNA"/>
</dbReference>
<evidence type="ECO:0000313" key="2">
    <source>
        <dbReference type="EMBL" id="PRW59296.1"/>
    </source>
</evidence>
<keyword evidence="3" id="KW-1185">Reference proteome</keyword>
<proteinExistence type="predicted"/>
<evidence type="ECO:0000313" key="3">
    <source>
        <dbReference type="Proteomes" id="UP000239899"/>
    </source>
</evidence>
<gene>
    <name evidence="2" type="ORF">C2E21_2604</name>
</gene>
<dbReference type="AlphaFoldDB" id="A0A2P6TZ03"/>